<comment type="caution">
    <text evidence="1">The sequence shown here is derived from an EMBL/GenBank/DDBJ whole genome shotgun (WGS) entry which is preliminary data.</text>
</comment>
<feature type="non-terminal residue" evidence="1">
    <location>
        <position position="60"/>
    </location>
</feature>
<reference evidence="1" key="1">
    <citation type="journal article" date="2014" name="Front. Microbiol.">
        <title>High frequency of phylogenetically diverse reductive dehalogenase-homologous genes in deep subseafloor sedimentary metagenomes.</title>
        <authorList>
            <person name="Kawai M."/>
            <person name="Futagami T."/>
            <person name="Toyoda A."/>
            <person name="Takaki Y."/>
            <person name="Nishi S."/>
            <person name="Hori S."/>
            <person name="Arai W."/>
            <person name="Tsubouchi T."/>
            <person name="Morono Y."/>
            <person name="Uchiyama I."/>
            <person name="Ito T."/>
            <person name="Fujiyama A."/>
            <person name="Inagaki F."/>
            <person name="Takami H."/>
        </authorList>
    </citation>
    <scope>NUCLEOTIDE SEQUENCE</scope>
    <source>
        <strain evidence="1">Expedition CK06-06</strain>
    </source>
</reference>
<name>X0TBA8_9ZZZZ</name>
<dbReference type="EMBL" id="BARS01015469">
    <property type="protein sequence ID" value="GAF90818.1"/>
    <property type="molecule type" value="Genomic_DNA"/>
</dbReference>
<sequence length="60" mass="6995">MYPFLLHDGCIPIIGYDDMQETLGTDKAHSNYHRRLAWHMTGARKTKYKVLIGTMPRVDM</sequence>
<accession>X0TBA8</accession>
<evidence type="ECO:0000313" key="1">
    <source>
        <dbReference type="EMBL" id="GAF90818.1"/>
    </source>
</evidence>
<organism evidence="1">
    <name type="scientific">marine sediment metagenome</name>
    <dbReference type="NCBI Taxonomy" id="412755"/>
    <lineage>
        <taxon>unclassified sequences</taxon>
        <taxon>metagenomes</taxon>
        <taxon>ecological metagenomes</taxon>
    </lineage>
</organism>
<protein>
    <submittedName>
        <fullName evidence="1">Uncharacterized protein</fullName>
    </submittedName>
</protein>
<dbReference type="AlphaFoldDB" id="X0TBA8"/>
<proteinExistence type="predicted"/>
<gene>
    <name evidence="1" type="ORF">S01H1_25593</name>
</gene>